<keyword evidence="8" id="KW-1185">Reference proteome</keyword>
<evidence type="ECO:0000259" key="6">
    <source>
        <dbReference type="PROSITE" id="PS50016"/>
    </source>
</evidence>
<feature type="domain" description="PHD-type" evidence="6">
    <location>
        <begin position="431"/>
        <end position="480"/>
    </location>
</feature>
<dbReference type="InterPro" id="IPR019786">
    <property type="entry name" value="Zinc_finger_PHD-type_CS"/>
</dbReference>
<accession>A0AAV5L656</accession>
<dbReference type="AlphaFoldDB" id="A0AAV5L656"/>
<sequence length="701" mass="77708">MTDISPLDSSLPWLWIIEYLASFEQVDTDILHDLIERAPDLPDDLGKNTRERVALRCLEVLFNPIDRLANDVTPASRVCFDLSQSCEDVLQCILQEKSVSDLKNTRPELLRWDLYPFIMHKRATLPKCALEELKDTILSRRHPYAAALKEISGLVHNKTPDGITVSNDHHNALTLRLCEGRNNGQTVPEKSNAVPPILENGNRMRNLLPLKRGRSELATKNLAGLNNGSLLGHNNDLQLNAKMLKQGNTCTSPSVGQISIPLLVGDASERVIRVTEVDCSVLHEESCVGEHCNDDNLGNVHNASKICENIVGDGSVQFVTADETHNGELRSLAGAPLTRTQQQFSVEETSNSGQSSKLRQPNTVSAGEMQQSSNPCESSADTCHPCEDEMLSNNDEFLREGMDIAMKKIHFLSSHCTASQDPLGTAGWTEQNLCVKCNKDGQMLVCSTTGCPLVFHESCLGSWARFDDKGNFHCPFCAYSLSISEYLEAKKKECTARKELSALTHMFEHCSPELTGGHRKEKSSRLKGADFLVRIQENGHLREKEQNPTNHNGEDANHQFQRSLADKHQSVPSMPCRDVNTPCMEVESNAIGGTACISTLGKEGKEKVVKESLSEREPERQGAQPSDIPDCKSGSPSCKNTETAPVNQSERIQKEILQQHVTNPNQQTIILNFDGEDTSDAETDKFIISSYSIRVRSEERK</sequence>
<feature type="region of interest" description="Disordered" evidence="5">
    <location>
        <begin position="334"/>
        <end position="381"/>
    </location>
</feature>
<comment type="caution">
    <text evidence="7">The sequence shown here is derived from an EMBL/GenBank/DDBJ whole genome shotgun (WGS) entry which is preliminary data.</text>
</comment>
<evidence type="ECO:0000256" key="1">
    <source>
        <dbReference type="ARBA" id="ARBA00022723"/>
    </source>
</evidence>
<feature type="compositionally biased region" description="Polar residues" evidence="5">
    <location>
        <begin position="634"/>
        <end position="649"/>
    </location>
</feature>
<dbReference type="PANTHER" id="PTHR47863:SF4">
    <property type="entry name" value="RING_FYVE_PHD ZINC FINGER SUPERFAMILY PROTEIN"/>
    <property type="match status" value="1"/>
</dbReference>
<evidence type="ECO:0000313" key="8">
    <source>
        <dbReference type="Proteomes" id="UP001054252"/>
    </source>
</evidence>
<feature type="compositionally biased region" description="Polar residues" evidence="5">
    <location>
        <begin position="338"/>
        <end position="381"/>
    </location>
</feature>
<dbReference type="InterPro" id="IPR019787">
    <property type="entry name" value="Znf_PHD-finger"/>
</dbReference>
<dbReference type="EMBL" id="BPVZ01000096">
    <property type="protein sequence ID" value="GKV32627.1"/>
    <property type="molecule type" value="Genomic_DNA"/>
</dbReference>
<evidence type="ECO:0000313" key="7">
    <source>
        <dbReference type="EMBL" id="GKV32627.1"/>
    </source>
</evidence>
<dbReference type="Gene3D" id="3.30.40.10">
    <property type="entry name" value="Zinc/RING finger domain, C3HC4 (zinc finger)"/>
    <property type="match status" value="1"/>
</dbReference>
<keyword evidence="1" id="KW-0479">Metal-binding</keyword>
<dbReference type="PROSITE" id="PS50016">
    <property type="entry name" value="ZF_PHD_2"/>
    <property type="match status" value="1"/>
</dbReference>
<dbReference type="PROSITE" id="PS01359">
    <property type="entry name" value="ZF_PHD_1"/>
    <property type="match status" value="1"/>
</dbReference>
<reference evidence="7 8" key="1">
    <citation type="journal article" date="2021" name="Commun. Biol.">
        <title>The genome of Shorea leprosula (Dipterocarpaceae) highlights the ecological relevance of drought in aseasonal tropical rainforests.</title>
        <authorList>
            <person name="Ng K.K.S."/>
            <person name="Kobayashi M.J."/>
            <person name="Fawcett J.A."/>
            <person name="Hatakeyama M."/>
            <person name="Paape T."/>
            <person name="Ng C.H."/>
            <person name="Ang C.C."/>
            <person name="Tnah L.H."/>
            <person name="Lee C.T."/>
            <person name="Nishiyama T."/>
            <person name="Sese J."/>
            <person name="O'Brien M.J."/>
            <person name="Copetti D."/>
            <person name="Mohd Noor M.I."/>
            <person name="Ong R.C."/>
            <person name="Putra M."/>
            <person name="Sireger I.Z."/>
            <person name="Indrioko S."/>
            <person name="Kosugi Y."/>
            <person name="Izuno A."/>
            <person name="Isagi Y."/>
            <person name="Lee S.L."/>
            <person name="Shimizu K.K."/>
        </authorList>
    </citation>
    <scope>NUCLEOTIDE SEQUENCE [LARGE SCALE GENOMIC DNA]</scope>
    <source>
        <strain evidence="7">214</strain>
    </source>
</reference>
<dbReference type="GO" id="GO:0008270">
    <property type="term" value="F:zinc ion binding"/>
    <property type="evidence" value="ECO:0007669"/>
    <property type="project" value="UniProtKB-KW"/>
</dbReference>
<evidence type="ECO:0000256" key="3">
    <source>
        <dbReference type="ARBA" id="ARBA00022833"/>
    </source>
</evidence>
<organism evidence="7 8">
    <name type="scientific">Rubroshorea leprosula</name>
    <dbReference type="NCBI Taxonomy" id="152421"/>
    <lineage>
        <taxon>Eukaryota</taxon>
        <taxon>Viridiplantae</taxon>
        <taxon>Streptophyta</taxon>
        <taxon>Embryophyta</taxon>
        <taxon>Tracheophyta</taxon>
        <taxon>Spermatophyta</taxon>
        <taxon>Magnoliopsida</taxon>
        <taxon>eudicotyledons</taxon>
        <taxon>Gunneridae</taxon>
        <taxon>Pentapetalae</taxon>
        <taxon>rosids</taxon>
        <taxon>malvids</taxon>
        <taxon>Malvales</taxon>
        <taxon>Dipterocarpaceae</taxon>
        <taxon>Rubroshorea</taxon>
    </lineage>
</organism>
<evidence type="ECO:0000256" key="2">
    <source>
        <dbReference type="ARBA" id="ARBA00022771"/>
    </source>
</evidence>
<dbReference type="Proteomes" id="UP001054252">
    <property type="component" value="Unassembled WGS sequence"/>
</dbReference>
<dbReference type="InterPro" id="IPR011011">
    <property type="entry name" value="Znf_FYVE_PHD"/>
</dbReference>
<gene>
    <name evidence="7" type="ORF">SLEP1_g41221</name>
</gene>
<evidence type="ECO:0000256" key="5">
    <source>
        <dbReference type="SAM" id="MobiDB-lite"/>
    </source>
</evidence>
<feature type="region of interest" description="Disordered" evidence="5">
    <location>
        <begin position="607"/>
        <end position="649"/>
    </location>
</feature>
<dbReference type="SMART" id="SM00249">
    <property type="entry name" value="PHD"/>
    <property type="match status" value="1"/>
</dbReference>
<dbReference type="SUPFAM" id="SSF57903">
    <property type="entry name" value="FYVE/PHD zinc finger"/>
    <property type="match status" value="1"/>
</dbReference>
<name>A0AAV5L656_9ROSI</name>
<evidence type="ECO:0000256" key="4">
    <source>
        <dbReference type="PROSITE-ProRule" id="PRU00146"/>
    </source>
</evidence>
<keyword evidence="2 4" id="KW-0863">Zinc-finger</keyword>
<dbReference type="InterPro" id="IPR013083">
    <property type="entry name" value="Znf_RING/FYVE/PHD"/>
</dbReference>
<proteinExistence type="predicted"/>
<dbReference type="InterPro" id="IPR001965">
    <property type="entry name" value="Znf_PHD"/>
</dbReference>
<protein>
    <recommendedName>
        <fullName evidence="6">PHD-type domain-containing protein</fullName>
    </recommendedName>
</protein>
<keyword evidence="3" id="KW-0862">Zinc</keyword>
<dbReference type="PANTHER" id="PTHR47863">
    <property type="entry name" value="RING/FYVE/PHD ZINC FINGER SUPERFAMILY PROTEIN"/>
    <property type="match status" value="1"/>
</dbReference>
<feature type="compositionally biased region" description="Basic and acidic residues" evidence="5">
    <location>
        <begin position="607"/>
        <end position="620"/>
    </location>
</feature>